<sequence>MPMPPPQNVAISQQFGIPMPAAAATASVDGPPSRAVVLSLLPPHTPEAEVARAMAPFGDVRAVDSLALPSEGVATVHFFDLRAAERAVSAVREQHMAATVGMGASITPAAAWHGKQPRRRQEGGGGRRGSRRGGRHFVERLARVREGAPAAPCRGRRAGSSGEHAAGGERGEAARRRRAHLGLAPARGTCRRRRGRGVVARGAGGRRGEGAAGDDGVVQRRRGEWSRRRRA</sequence>
<protein>
    <recommendedName>
        <fullName evidence="2">RRM domain-containing protein</fullName>
    </recommendedName>
</protein>
<organism evidence="3 4">
    <name type="scientific">Lolium multiflorum</name>
    <name type="common">Italian ryegrass</name>
    <name type="synonym">Lolium perenne subsp. multiflorum</name>
    <dbReference type="NCBI Taxonomy" id="4521"/>
    <lineage>
        <taxon>Eukaryota</taxon>
        <taxon>Viridiplantae</taxon>
        <taxon>Streptophyta</taxon>
        <taxon>Embryophyta</taxon>
        <taxon>Tracheophyta</taxon>
        <taxon>Spermatophyta</taxon>
        <taxon>Magnoliopsida</taxon>
        <taxon>Liliopsida</taxon>
        <taxon>Poales</taxon>
        <taxon>Poaceae</taxon>
        <taxon>BOP clade</taxon>
        <taxon>Pooideae</taxon>
        <taxon>Poodae</taxon>
        <taxon>Poeae</taxon>
        <taxon>Poeae Chloroplast Group 2 (Poeae type)</taxon>
        <taxon>Loliodinae</taxon>
        <taxon>Loliinae</taxon>
        <taxon>Lolium</taxon>
    </lineage>
</organism>
<dbReference type="InterPro" id="IPR035979">
    <property type="entry name" value="RBD_domain_sf"/>
</dbReference>
<dbReference type="InterPro" id="IPR012677">
    <property type="entry name" value="Nucleotide-bd_a/b_plait_sf"/>
</dbReference>
<feature type="domain" description="RRM" evidence="2">
    <location>
        <begin position="37"/>
        <end position="93"/>
    </location>
</feature>
<evidence type="ECO:0000259" key="2">
    <source>
        <dbReference type="Pfam" id="PF00076"/>
    </source>
</evidence>
<feature type="compositionally biased region" description="Basic and acidic residues" evidence="1">
    <location>
        <begin position="136"/>
        <end position="146"/>
    </location>
</feature>
<dbReference type="SUPFAM" id="SSF54928">
    <property type="entry name" value="RNA-binding domain, RBD"/>
    <property type="match status" value="1"/>
</dbReference>
<feature type="region of interest" description="Disordered" evidence="1">
    <location>
        <begin position="111"/>
        <end position="231"/>
    </location>
</feature>
<dbReference type="Pfam" id="PF00076">
    <property type="entry name" value="RRM_1"/>
    <property type="match status" value="1"/>
</dbReference>
<comment type="caution">
    <text evidence="3">The sequence shown here is derived from an EMBL/GenBank/DDBJ whole genome shotgun (WGS) entry which is preliminary data.</text>
</comment>
<proteinExistence type="predicted"/>
<evidence type="ECO:0000313" key="3">
    <source>
        <dbReference type="EMBL" id="KAK1685087.1"/>
    </source>
</evidence>
<dbReference type="InterPro" id="IPR000504">
    <property type="entry name" value="RRM_dom"/>
</dbReference>
<feature type="compositionally biased region" description="Gly residues" evidence="1">
    <location>
        <begin position="202"/>
        <end position="213"/>
    </location>
</feature>
<name>A0AAD8TNZ2_LOLMU</name>
<evidence type="ECO:0000313" key="4">
    <source>
        <dbReference type="Proteomes" id="UP001231189"/>
    </source>
</evidence>
<dbReference type="Proteomes" id="UP001231189">
    <property type="component" value="Unassembled WGS sequence"/>
</dbReference>
<dbReference type="EMBL" id="JAUUTY010000002">
    <property type="protein sequence ID" value="KAK1685087.1"/>
    <property type="molecule type" value="Genomic_DNA"/>
</dbReference>
<dbReference type="AlphaFoldDB" id="A0AAD8TNZ2"/>
<gene>
    <name evidence="3" type="ORF">QYE76_045935</name>
</gene>
<evidence type="ECO:0000256" key="1">
    <source>
        <dbReference type="SAM" id="MobiDB-lite"/>
    </source>
</evidence>
<accession>A0AAD8TNZ2</accession>
<feature type="compositionally biased region" description="Basic and acidic residues" evidence="1">
    <location>
        <begin position="217"/>
        <end position="231"/>
    </location>
</feature>
<dbReference type="Gene3D" id="3.30.70.330">
    <property type="match status" value="1"/>
</dbReference>
<reference evidence="3" key="1">
    <citation type="submission" date="2023-07" db="EMBL/GenBank/DDBJ databases">
        <title>A chromosome-level genome assembly of Lolium multiflorum.</title>
        <authorList>
            <person name="Chen Y."/>
            <person name="Copetti D."/>
            <person name="Kolliker R."/>
            <person name="Studer B."/>
        </authorList>
    </citation>
    <scope>NUCLEOTIDE SEQUENCE</scope>
    <source>
        <strain evidence="3">02402/16</strain>
        <tissue evidence="3">Leaf</tissue>
    </source>
</reference>
<dbReference type="GO" id="GO:0003723">
    <property type="term" value="F:RNA binding"/>
    <property type="evidence" value="ECO:0007669"/>
    <property type="project" value="InterPro"/>
</dbReference>
<feature type="compositionally biased region" description="Low complexity" evidence="1">
    <location>
        <begin position="147"/>
        <end position="164"/>
    </location>
</feature>
<keyword evidence="4" id="KW-1185">Reference proteome</keyword>